<feature type="compositionally biased region" description="Acidic residues" evidence="1">
    <location>
        <begin position="761"/>
        <end position="778"/>
    </location>
</feature>
<feature type="compositionally biased region" description="Polar residues" evidence="1">
    <location>
        <begin position="1625"/>
        <end position="1637"/>
    </location>
</feature>
<sequence length="1858" mass="205422">MSELENLDNDFETYVHNFGEPQPTVEKLEDIAAKSLSHDGSSSGHSLTERTTTQAANPSAHVGVEEGYYSIEVPDHVDWRGGYGRRKTQDFGFPGARIKPGSTFMAYKKPLQDRNNWIKRACGHFSTISAIEPREEAARKPCSQCRAAAPPLPMTPKHHHSRRRAASDSSTGSAQSFRKDSRCRRQHHSACVSGDKRGDTFTQDLGYAIDSILGEHQNTLQKIINNIKISRPNLAQHRQVSEDPQPPCPQISPRAAEKLNVGAPGQLGPNMNDALPWLLDSVKSGPELVNLVNSAADDLGIDLDLKYTAEDDAKFEAAPVECSPECSPERSPEPSTMSRHSSVVEPVVEKFDEEEFHAPDLRTATILESEKTQETEDAWLQKARKQLTQLSETRSQLMDELDVIADDLGIHLDDRRRSSTFIDPVERALSKVNNNLFRKSTRLRNKSVDFVIEKVPRMIDQGVNERRLSKVLTRISTQSRRMSIILQGRLEVEAIPLEKIQAWLECAQNELPAAIDCITAVMESLPVVDLAPRLETEAVEASRDAEEQPEVVVNVATQRQTDHLREVEEQSQYAVDFSPELRSEEVEYREERPESPISLALEPDISEIEETAQAEEQPIYAFDIVTGLGTPELEPELDYFQPPVVHEMTARRSIEQYPSPEPEPEIDYQARIVRNVTIKQCTESTPELEVDDFRVPVVLITRRAAGLERKATYIPTTALENKEVPSPQRAATSRRILEQQLTPSPEELMEERVATRQPNELETEQAPPEEEEEEEEEEPLSRRASTAISRQSTYDQPTEVERKATRVPSERAPPVEEELVERLATGISCKGPPDRPPAGLIQKNVEPELGADRISSPSTQSSVLNEPLAVLDVYHGHPAPSILDSPQEPIRAPARNERIRSRRQLTVGDVPLDEKTVRIQDEPTAFYTPPAICSRQPSISTPERQPTAPPHEAEHAPNETLAAPVIRIAERRTVLAEEILDQESGRLDRPLTAELSRHPQSFEPPLERVATAVPRKQRNTIPRVLAVSVEKQRKPSSAAPGIFAPPTQYAPKKMTPTARKGKSKIPVYGVNLPPDQQRPPAPEYPVRDTPTWTKPDTHTPPPKPKEEPPTKSKPGFFRFGSKPKADPRPVSRVQREYSPEPPAQRDREPVQPFRSAAPGSTPGYPGGTLQRPKGNKTAPERDPISPARNVAPPVPVYSPPRRRDDLLPQQTTTSARKDDYYLRLPPLLPSRRGSCSRPGSAHVRGDVCSQPPPAPARRHVYSQPPPGPVLRDFYQPPSPSALVRRKSYAKPPSPRHESPPPVYRQRPSRQDYAPRNEVNARPLRSQAPKFLRYQPQTQQHLRDKEKAASRREAPPHVRRASTDKQPTRPLSVPQEATKPEPVRQDARRGRTRSRTLEMLVQKAPSTQSGNIGRQPSSSATRGSQAPQAEECSQENFGPAVSEFDPREGDGDLGLRQITDGTTEESSRPSIKKKAYTERNATARTTPPRASTFSALDAARRISAAGHALKLNPDDALLKPLSPVEAARTISAAGHRIKSRSSRSPEGFRSGSTTVRAGTSRAGTPRTGTLRGQSKGSSVAPTAEKFSRATIGGHVSRRASAVGEEARKTRKITGRHPSTAHGARSPRTQQSRWRSASDATRAMGFSGSSVGGTTRGPSGPGNPLSEASSARVTPKSFSRDGGPEQYVQKIRTISEAVMDSPRTPIQQHRGPSVLSRETSRADVPRSQSSVRSLPVPEPAAADDSWLQPPEQQRADAKRRQIFLAASPAPWTDSPTRQKSFWGRRNKSESPPPRDRKNAGAGDEPRGYARDGSTGGTGQTGEDGGGQRKGYGEKEKVGANVAAGQGMGLGLRRRLFEKWA</sequence>
<dbReference type="Proteomes" id="UP001140513">
    <property type="component" value="Unassembled WGS sequence"/>
</dbReference>
<feature type="compositionally biased region" description="Basic and acidic residues" evidence="1">
    <location>
        <begin position="1377"/>
        <end position="1388"/>
    </location>
</feature>
<name>A0A9W8XUT7_9PLEO</name>
<organism evidence="2 3">
    <name type="scientific">Didymosphaeria variabile</name>
    <dbReference type="NCBI Taxonomy" id="1932322"/>
    <lineage>
        <taxon>Eukaryota</taxon>
        <taxon>Fungi</taxon>
        <taxon>Dikarya</taxon>
        <taxon>Ascomycota</taxon>
        <taxon>Pezizomycotina</taxon>
        <taxon>Dothideomycetes</taxon>
        <taxon>Pleosporomycetidae</taxon>
        <taxon>Pleosporales</taxon>
        <taxon>Massarineae</taxon>
        <taxon>Didymosphaeriaceae</taxon>
        <taxon>Didymosphaeria</taxon>
    </lineage>
</organism>
<comment type="caution">
    <text evidence="2">The sequence shown here is derived from an EMBL/GenBank/DDBJ whole genome shotgun (WGS) entry which is preliminary data.</text>
</comment>
<feature type="compositionally biased region" description="Low complexity" evidence="1">
    <location>
        <begin position="1222"/>
        <end position="1240"/>
    </location>
</feature>
<dbReference type="RefSeq" id="XP_056075417.1">
    <property type="nucleotide sequence ID" value="XM_056211944.1"/>
</dbReference>
<feature type="compositionally biased region" description="Basic and acidic residues" evidence="1">
    <location>
        <begin position="912"/>
        <end position="921"/>
    </location>
</feature>
<feature type="compositionally biased region" description="Polar residues" evidence="1">
    <location>
        <begin position="1565"/>
        <end position="1579"/>
    </location>
</feature>
<protein>
    <submittedName>
        <fullName evidence="2">Uncharacterized protein</fullName>
    </submittedName>
</protein>
<feature type="region of interest" description="Disordered" evidence="1">
    <location>
        <begin position="718"/>
        <end position="817"/>
    </location>
</feature>
<feature type="region of interest" description="Disordered" evidence="1">
    <location>
        <begin position="995"/>
        <end position="1015"/>
    </location>
</feature>
<feature type="compositionally biased region" description="Gly residues" evidence="1">
    <location>
        <begin position="1811"/>
        <end position="1827"/>
    </location>
</feature>
<feature type="region of interest" description="Disordered" evidence="1">
    <location>
        <begin position="318"/>
        <end position="340"/>
    </location>
</feature>
<keyword evidence="3" id="KW-1185">Reference proteome</keyword>
<feature type="region of interest" description="Disordered" evidence="1">
    <location>
        <begin position="36"/>
        <end position="58"/>
    </location>
</feature>
<feature type="compositionally biased region" description="Polar residues" evidence="1">
    <location>
        <begin position="1403"/>
        <end position="1426"/>
    </location>
</feature>
<evidence type="ECO:0000313" key="2">
    <source>
        <dbReference type="EMBL" id="KAJ4358558.1"/>
    </source>
</evidence>
<feature type="compositionally biased region" description="Basic and acidic residues" evidence="1">
    <location>
        <begin position="1784"/>
        <end position="1807"/>
    </location>
</feature>
<feature type="region of interest" description="Disordered" evidence="1">
    <location>
        <begin position="142"/>
        <end position="196"/>
    </location>
</feature>
<dbReference type="EMBL" id="JAPEUX010000002">
    <property type="protein sequence ID" value="KAJ4358558.1"/>
    <property type="molecule type" value="Genomic_DNA"/>
</dbReference>
<feature type="region of interest" description="Disordered" evidence="1">
    <location>
        <begin position="879"/>
        <end position="961"/>
    </location>
</feature>
<feature type="region of interest" description="Disordered" evidence="1">
    <location>
        <begin position="1528"/>
        <end position="1837"/>
    </location>
</feature>
<feature type="compositionally biased region" description="Polar residues" evidence="1">
    <location>
        <begin position="783"/>
        <end position="796"/>
    </location>
</feature>
<evidence type="ECO:0000256" key="1">
    <source>
        <dbReference type="SAM" id="MobiDB-lite"/>
    </source>
</evidence>
<feature type="compositionally biased region" description="Polar residues" evidence="1">
    <location>
        <begin position="935"/>
        <end position="944"/>
    </location>
</feature>
<reference evidence="2" key="1">
    <citation type="submission" date="2022-10" db="EMBL/GenBank/DDBJ databases">
        <title>Tapping the CABI collections for fungal endophytes: first genome assemblies for Collariella, Neodidymelliopsis, Ascochyta clinopodiicola, Didymella pomorum, Didymosphaeria variabile, Neocosmospora piperis and Neocucurbitaria cava.</title>
        <authorList>
            <person name="Hill R."/>
        </authorList>
    </citation>
    <scope>NUCLEOTIDE SEQUENCE</scope>
    <source>
        <strain evidence="2">IMI 356815</strain>
    </source>
</reference>
<accession>A0A9W8XUT7</accession>
<proteinExistence type="predicted"/>
<gene>
    <name evidence="2" type="ORF">N0V89_003142</name>
</gene>
<feature type="compositionally biased region" description="Basic and acidic residues" evidence="1">
    <location>
        <begin position="1123"/>
        <end position="1149"/>
    </location>
</feature>
<dbReference type="OrthoDB" id="270171at2759"/>
<feature type="region of interest" description="Disordered" evidence="1">
    <location>
        <begin position="1028"/>
        <end position="1491"/>
    </location>
</feature>
<evidence type="ECO:0000313" key="3">
    <source>
        <dbReference type="Proteomes" id="UP001140513"/>
    </source>
</evidence>
<feature type="compositionally biased region" description="Basic and acidic residues" evidence="1">
    <location>
        <begin position="1340"/>
        <end position="1366"/>
    </location>
</feature>
<dbReference type="GeneID" id="80906672"/>